<feature type="compositionally biased region" description="Low complexity" evidence="1">
    <location>
        <begin position="276"/>
        <end position="288"/>
    </location>
</feature>
<dbReference type="Proteomes" id="UP000815325">
    <property type="component" value="Unassembled WGS sequence"/>
</dbReference>
<keyword evidence="3" id="KW-1185">Reference proteome</keyword>
<evidence type="ECO:0000256" key="1">
    <source>
        <dbReference type="SAM" id="MobiDB-lite"/>
    </source>
</evidence>
<sequence>MSSSRSRRQSVTFVDDPELQVQRSSSTKLLASIASSGRPSPFQQMADNQQPDPHPFSSSSLSAMEQESHPQRPSDSQISIWPWRRHIRRPARKSESSLNLSCQEKRELTQPELSVGNKDAADATPRTGQQPAHLPHTLKMGQHPAQHPPNLTEGLRRPSSNAQCPQELTRPSSQTQAAAVEWGSVQQQPMPGAQHVQADEGRPHPELRFPGLTEKRPCVKTRNCWLHPEQAAVEDTVQQLPTPFQRASSKQVDGSLDGADAPRVAWQARQLRAPPKKSTSFSVSSPLSPGRPLSDDGVQRLQGSVLHIVCTPVGVRHHYSICMACPPFR</sequence>
<evidence type="ECO:0000313" key="3">
    <source>
        <dbReference type="Proteomes" id="UP000815325"/>
    </source>
</evidence>
<evidence type="ECO:0000313" key="2">
    <source>
        <dbReference type="EMBL" id="KAF5827644.1"/>
    </source>
</evidence>
<comment type="caution">
    <text evidence="2">The sequence shown here is derived from an EMBL/GenBank/DDBJ whole genome shotgun (WGS) entry which is preliminary data.</text>
</comment>
<name>A0ABQ7FZ67_DUNSA</name>
<feature type="compositionally biased region" description="Polar residues" evidence="1">
    <location>
        <begin position="158"/>
        <end position="177"/>
    </location>
</feature>
<accession>A0ABQ7FZ67</accession>
<feature type="region of interest" description="Disordered" evidence="1">
    <location>
        <begin position="270"/>
        <end position="296"/>
    </location>
</feature>
<protein>
    <recommendedName>
        <fullName evidence="4">Encoded protein</fullName>
    </recommendedName>
</protein>
<reference evidence="2" key="1">
    <citation type="submission" date="2017-08" db="EMBL/GenBank/DDBJ databases">
        <authorList>
            <person name="Polle J.E."/>
            <person name="Barry K."/>
            <person name="Cushman J."/>
            <person name="Schmutz J."/>
            <person name="Tran D."/>
            <person name="Hathwaick L.T."/>
            <person name="Yim W.C."/>
            <person name="Jenkins J."/>
            <person name="Mckie-Krisberg Z.M."/>
            <person name="Prochnik S."/>
            <person name="Lindquist E."/>
            <person name="Dockter R.B."/>
            <person name="Adam C."/>
            <person name="Molina H."/>
            <person name="Bunkerborg J."/>
            <person name="Jin E."/>
            <person name="Buchheim M."/>
            <person name="Magnuson J."/>
        </authorList>
    </citation>
    <scope>NUCLEOTIDE SEQUENCE</scope>
    <source>
        <strain evidence="2">CCAP 19/18</strain>
    </source>
</reference>
<gene>
    <name evidence="2" type="ORF">DUNSADRAFT_317</name>
</gene>
<feature type="region of interest" description="Disordered" evidence="1">
    <location>
        <begin position="1"/>
        <end position="211"/>
    </location>
</feature>
<feature type="compositionally biased region" description="Basic and acidic residues" evidence="1">
    <location>
        <begin position="197"/>
        <end position="211"/>
    </location>
</feature>
<dbReference type="EMBL" id="MU070458">
    <property type="protein sequence ID" value="KAF5827644.1"/>
    <property type="molecule type" value="Genomic_DNA"/>
</dbReference>
<feature type="compositionally biased region" description="Polar residues" evidence="1">
    <location>
        <begin position="21"/>
        <end position="51"/>
    </location>
</feature>
<proteinExistence type="predicted"/>
<organism evidence="2 3">
    <name type="scientific">Dunaliella salina</name>
    <name type="common">Green alga</name>
    <name type="synonym">Protococcus salinus</name>
    <dbReference type="NCBI Taxonomy" id="3046"/>
    <lineage>
        <taxon>Eukaryota</taxon>
        <taxon>Viridiplantae</taxon>
        <taxon>Chlorophyta</taxon>
        <taxon>core chlorophytes</taxon>
        <taxon>Chlorophyceae</taxon>
        <taxon>CS clade</taxon>
        <taxon>Chlamydomonadales</taxon>
        <taxon>Dunaliellaceae</taxon>
        <taxon>Dunaliella</taxon>
    </lineage>
</organism>
<evidence type="ECO:0008006" key="4">
    <source>
        <dbReference type="Google" id="ProtNLM"/>
    </source>
</evidence>